<evidence type="ECO:0000259" key="2">
    <source>
        <dbReference type="Pfam" id="PF13837"/>
    </source>
</evidence>
<feature type="region of interest" description="Disordered" evidence="1">
    <location>
        <begin position="102"/>
        <end position="140"/>
    </location>
</feature>
<evidence type="ECO:0000313" key="3">
    <source>
        <dbReference type="EnsemblMetazoa" id="AATE020756-PA.1"/>
    </source>
</evidence>
<accession>A0A182JMB8</accession>
<dbReference type="PANTHER" id="PTHR47595">
    <property type="entry name" value="HEAT SHOCK 70 KDA PROTEIN 14"/>
    <property type="match status" value="1"/>
</dbReference>
<evidence type="ECO:0000256" key="1">
    <source>
        <dbReference type="SAM" id="MobiDB-lite"/>
    </source>
</evidence>
<dbReference type="Pfam" id="PF13837">
    <property type="entry name" value="Myb_DNA-bind_4"/>
    <property type="match status" value="1"/>
</dbReference>
<dbReference type="AlphaFoldDB" id="A0A182JMB8"/>
<dbReference type="EnsemblMetazoa" id="AATE020756-RA">
    <property type="protein sequence ID" value="AATE020756-PA.1"/>
    <property type="gene ID" value="AATE020756"/>
</dbReference>
<organism evidence="3">
    <name type="scientific">Anopheles atroparvus</name>
    <name type="common">European mosquito</name>
    <dbReference type="NCBI Taxonomy" id="41427"/>
    <lineage>
        <taxon>Eukaryota</taxon>
        <taxon>Metazoa</taxon>
        <taxon>Ecdysozoa</taxon>
        <taxon>Arthropoda</taxon>
        <taxon>Hexapoda</taxon>
        <taxon>Insecta</taxon>
        <taxon>Pterygota</taxon>
        <taxon>Neoptera</taxon>
        <taxon>Endopterygota</taxon>
        <taxon>Diptera</taxon>
        <taxon>Nematocera</taxon>
        <taxon>Culicoidea</taxon>
        <taxon>Culicidae</taxon>
        <taxon>Anophelinae</taxon>
        <taxon>Anopheles</taxon>
    </lineage>
</organism>
<dbReference type="Gene3D" id="1.10.10.60">
    <property type="entry name" value="Homeodomain-like"/>
    <property type="match status" value="1"/>
</dbReference>
<proteinExistence type="predicted"/>
<sequence length="251" mass="29918">MNRRNLWKYDETMELLFIMKQNNFPSQFSNKHNQNMQIFRLIEKQMTERGYRSKSGEQICVRWKNLKNLYQKVKRSNNKNEQDLFPYYVEMDELIGQQANKFSKAAGRDNDDGTIASERDETVEDGSEKARTSRSTVRTRVPKKRRFPYASSAVERTVRPVSKLEATLASSKQELSDEFYRTQKRLIDYEFNLYMRKEEELIGQLQETTRSMLEEYMDRFFAHLKHVVGHHGSSEQELTFVEIQEDHEEVL</sequence>
<name>A0A182JMB8_ANOAO</name>
<protein>
    <recommendedName>
        <fullName evidence="2">Myb/SANT-like DNA-binding domain-containing protein</fullName>
    </recommendedName>
</protein>
<reference evidence="3" key="1">
    <citation type="submission" date="2022-08" db="UniProtKB">
        <authorList>
            <consortium name="EnsemblMetazoa"/>
        </authorList>
    </citation>
    <scope>IDENTIFICATION</scope>
    <source>
        <strain evidence="3">EBRO</strain>
    </source>
</reference>
<dbReference type="VEuPathDB" id="VectorBase:AATE020756"/>
<dbReference type="InterPro" id="IPR044822">
    <property type="entry name" value="Myb_DNA-bind_4"/>
</dbReference>
<dbReference type="PANTHER" id="PTHR47595:SF1">
    <property type="entry name" value="MYB_SANT-LIKE DNA-BINDING DOMAIN-CONTAINING PROTEIN"/>
    <property type="match status" value="1"/>
</dbReference>
<feature type="domain" description="Myb/SANT-like DNA-binding" evidence="2">
    <location>
        <begin position="4"/>
        <end position="94"/>
    </location>
</feature>